<evidence type="ECO:0000313" key="1">
    <source>
        <dbReference type="EMBL" id="KAA6180622.1"/>
    </source>
</evidence>
<evidence type="ECO:0000313" key="2">
    <source>
        <dbReference type="Proteomes" id="UP000323909"/>
    </source>
</evidence>
<sequence>MVHGSSPCGPTNSKAAHCAAFAFLAYRPHIQSNGPSDRDRRLSPEEEHLLLAAVNRHSNPMLG</sequence>
<protein>
    <submittedName>
        <fullName evidence="1">Uncharacterized protein</fullName>
    </submittedName>
</protein>
<organism evidence="1 2">
    <name type="scientific">Pseudomonas veronii</name>
    <dbReference type="NCBI Taxonomy" id="76761"/>
    <lineage>
        <taxon>Bacteria</taxon>
        <taxon>Pseudomonadati</taxon>
        <taxon>Pseudomonadota</taxon>
        <taxon>Gammaproteobacteria</taxon>
        <taxon>Pseudomonadales</taxon>
        <taxon>Pseudomonadaceae</taxon>
        <taxon>Pseudomonas</taxon>
    </lineage>
</organism>
<name>A0A5M8FI59_PSEVE</name>
<dbReference type="EMBL" id="VWXT01000167">
    <property type="protein sequence ID" value="KAA6180622.1"/>
    <property type="molecule type" value="Genomic_DNA"/>
</dbReference>
<comment type="caution">
    <text evidence="1">The sequence shown here is derived from an EMBL/GenBank/DDBJ whole genome shotgun (WGS) entry which is preliminary data.</text>
</comment>
<dbReference type="AlphaFoldDB" id="A0A5M8FI59"/>
<accession>A0A5M8FI59</accession>
<proteinExistence type="predicted"/>
<dbReference type="Proteomes" id="UP000323909">
    <property type="component" value="Unassembled WGS sequence"/>
</dbReference>
<gene>
    <name evidence="1" type="ORF">F3K53_11880</name>
</gene>
<reference evidence="1 2" key="1">
    <citation type="submission" date="2019-09" db="EMBL/GenBank/DDBJ databases">
        <title>Genomic sequencing of 4 copper resistant soil isolates.</title>
        <authorList>
            <person name="Havryliuk O."/>
        </authorList>
    </citation>
    <scope>NUCLEOTIDE SEQUENCE [LARGE SCALE GENOMIC DNA]</scope>
    <source>
        <strain evidence="1 2">UKR4</strain>
    </source>
</reference>